<dbReference type="GO" id="GO:0004622">
    <property type="term" value="F:phosphatidylcholine lysophospholipase activity"/>
    <property type="evidence" value="ECO:0007669"/>
    <property type="project" value="TreeGrafter"/>
</dbReference>
<organism evidence="2">
    <name type="scientific">Leptocylindrus danicus</name>
    <dbReference type="NCBI Taxonomy" id="163516"/>
    <lineage>
        <taxon>Eukaryota</taxon>
        <taxon>Sar</taxon>
        <taxon>Stramenopiles</taxon>
        <taxon>Ochrophyta</taxon>
        <taxon>Bacillariophyta</taxon>
        <taxon>Coscinodiscophyceae</taxon>
        <taxon>Chaetocerotophycidae</taxon>
        <taxon>Leptocylindrales</taxon>
        <taxon>Leptocylindraceae</taxon>
        <taxon>Leptocylindrus</taxon>
    </lineage>
</organism>
<feature type="domain" description="SGNH hydrolase-type esterase" evidence="1">
    <location>
        <begin position="45"/>
        <end position="244"/>
    </location>
</feature>
<dbReference type="InterPro" id="IPR051532">
    <property type="entry name" value="Ester_Hydrolysis_Enzymes"/>
</dbReference>
<dbReference type="EMBL" id="HBGY01024563">
    <property type="protein sequence ID" value="CAD9596642.1"/>
    <property type="molecule type" value="Transcribed_RNA"/>
</dbReference>
<dbReference type="Gene3D" id="3.40.50.1110">
    <property type="entry name" value="SGNH hydrolase"/>
    <property type="match status" value="1"/>
</dbReference>
<name>A0A7S2L5P2_9STRA</name>
<dbReference type="Pfam" id="PF13472">
    <property type="entry name" value="Lipase_GDSL_2"/>
    <property type="match status" value="1"/>
</dbReference>
<sequence>MMMAQVTTTRILTLLSLYSSLNNTRRTFTHAAAMSSTTTTKKIFCYGDSLTAGTTPTDLVLHPYAPHLETALNEMVVDANTNIQVRWKGLPGWTASNMLEYQNAPDIGLKTFLNKFASNDDSSSSQLDFVVILAGTNDIGQAFASQQQDKLNVEQTAQDIASSIIALHELAHEEGIPTLAIAIPPSGFQHAVSTANDLGDQTNAILEEWCSKKLMGFFEFPFGWSAGDERWAPDGLHLSEEGYRQVGAFLAPMVYMNGCM</sequence>
<dbReference type="InterPro" id="IPR013830">
    <property type="entry name" value="SGNH_hydro"/>
</dbReference>
<dbReference type="SUPFAM" id="SSF52266">
    <property type="entry name" value="SGNH hydrolase"/>
    <property type="match status" value="1"/>
</dbReference>
<gene>
    <name evidence="2" type="ORF">LDAN0321_LOCUS15248</name>
</gene>
<evidence type="ECO:0000259" key="1">
    <source>
        <dbReference type="Pfam" id="PF13472"/>
    </source>
</evidence>
<dbReference type="PANTHER" id="PTHR30383">
    <property type="entry name" value="THIOESTERASE 1/PROTEASE 1/LYSOPHOSPHOLIPASE L1"/>
    <property type="match status" value="1"/>
</dbReference>
<dbReference type="InterPro" id="IPR036514">
    <property type="entry name" value="SGNH_hydro_sf"/>
</dbReference>
<evidence type="ECO:0000313" key="2">
    <source>
        <dbReference type="EMBL" id="CAD9596642.1"/>
    </source>
</evidence>
<reference evidence="2" key="1">
    <citation type="submission" date="2021-01" db="EMBL/GenBank/DDBJ databases">
        <authorList>
            <person name="Corre E."/>
            <person name="Pelletier E."/>
            <person name="Niang G."/>
            <person name="Scheremetjew M."/>
            <person name="Finn R."/>
            <person name="Kale V."/>
            <person name="Holt S."/>
            <person name="Cochrane G."/>
            <person name="Meng A."/>
            <person name="Brown T."/>
            <person name="Cohen L."/>
        </authorList>
    </citation>
    <scope>NUCLEOTIDE SEQUENCE</scope>
    <source>
        <strain evidence="2">B650</strain>
    </source>
</reference>
<protein>
    <recommendedName>
        <fullName evidence="1">SGNH hydrolase-type esterase domain-containing protein</fullName>
    </recommendedName>
</protein>
<dbReference type="AlphaFoldDB" id="A0A7S2L5P2"/>
<proteinExistence type="predicted"/>
<accession>A0A7S2L5P2</accession>
<dbReference type="PANTHER" id="PTHR30383:SF5">
    <property type="entry name" value="SGNH HYDROLASE-TYPE ESTERASE DOMAIN-CONTAINING PROTEIN"/>
    <property type="match status" value="1"/>
</dbReference>